<dbReference type="Pfam" id="PF17313">
    <property type="entry name" value="DUF5359"/>
    <property type="match status" value="1"/>
</dbReference>
<evidence type="ECO:0000256" key="1">
    <source>
        <dbReference type="SAM" id="Phobius"/>
    </source>
</evidence>
<gene>
    <name evidence="2" type="ORF">CYL18_03155</name>
</gene>
<dbReference type="OrthoDB" id="2697487at2"/>
<dbReference type="RefSeq" id="WP_104847989.1">
    <property type="nucleotide sequence ID" value="NZ_PKOZ01000001.1"/>
</dbReference>
<evidence type="ECO:0008006" key="4">
    <source>
        <dbReference type="Google" id="ProtNLM"/>
    </source>
</evidence>
<comment type="caution">
    <text evidence="2">The sequence shown here is derived from an EMBL/GenBank/DDBJ whole genome shotgun (WGS) entry which is preliminary data.</text>
</comment>
<keyword evidence="1" id="KW-0812">Transmembrane</keyword>
<keyword evidence="1" id="KW-0472">Membrane</keyword>
<dbReference type="AlphaFoldDB" id="A0A2S7N4J4"/>
<dbReference type="InterPro" id="IPR035281">
    <property type="entry name" value="DUF5359"/>
</dbReference>
<accession>A0A2S7N4J4</accession>
<organism evidence="2 3">
    <name type="scientific">Pradoshia eiseniae</name>
    <dbReference type="NCBI Taxonomy" id="2064768"/>
    <lineage>
        <taxon>Bacteria</taxon>
        <taxon>Bacillati</taxon>
        <taxon>Bacillota</taxon>
        <taxon>Bacilli</taxon>
        <taxon>Bacillales</taxon>
        <taxon>Bacillaceae</taxon>
        <taxon>Pradoshia</taxon>
    </lineage>
</organism>
<keyword evidence="1" id="KW-1133">Transmembrane helix</keyword>
<evidence type="ECO:0000313" key="3">
    <source>
        <dbReference type="Proteomes" id="UP000239663"/>
    </source>
</evidence>
<reference evidence="2 3" key="1">
    <citation type="submission" date="2017-12" db="EMBL/GenBank/DDBJ databases">
        <title>Taxonomic description and draft genome of Pradoshia cofamensis Gen. nov., sp. nov., a thermotolerant bacillale isolated from anterior gut of earthworm Eisenia fetida.</title>
        <authorList>
            <person name="Saha T."/>
            <person name="Chakraborty R."/>
        </authorList>
    </citation>
    <scope>NUCLEOTIDE SEQUENCE [LARGE SCALE GENOMIC DNA]</scope>
    <source>
        <strain evidence="2 3">EAG3</strain>
    </source>
</reference>
<proteinExistence type="predicted"/>
<protein>
    <recommendedName>
        <fullName evidence="4">YpfB family protein</fullName>
    </recommendedName>
</protein>
<dbReference type="Proteomes" id="UP000239663">
    <property type="component" value="Unassembled WGS sequence"/>
</dbReference>
<name>A0A2S7N4J4_9BACI</name>
<evidence type="ECO:0000313" key="2">
    <source>
        <dbReference type="EMBL" id="PQD96895.1"/>
    </source>
</evidence>
<keyword evidence="3" id="KW-1185">Reference proteome</keyword>
<dbReference type="EMBL" id="PKOZ01000001">
    <property type="protein sequence ID" value="PQD96895.1"/>
    <property type="molecule type" value="Genomic_DNA"/>
</dbReference>
<feature type="transmembrane region" description="Helical" evidence="1">
    <location>
        <begin position="7"/>
        <end position="26"/>
    </location>
</feature>
<sequence>MEAVERIIKKMIFIQVVFLLFFQLFFHRDDTFHKWKTLVQYEGVLKENYSSIVETLSGGRP</sequence>